<accession>A0ACB7GHE1</accession>
<dbReference type="Proteomes" id="UP000091857">
    <property type="component" value="Chromosome 14"/>
</dbReference>
<dbReference type="EMBL" id="CM004400">
    <property type="protein sequence ID" value="KAG8639465.1"/>
    <property type="molecule type" value="Genomic_DNA"/>
</dbReference>
<reference evidence="2" key="1">
    <citation type="journal article" date="2016" name="Nat. Biotechnol.">
        <title>Sequencing wild and cultivated cassava and related species reveals extensive interspecific hybridization and genetic diversity.</title>
        <authorList>
            <person name="Bredeson J.V."/>
            <person name="Lyons J.B."/>
            <person name="Prochnik S.E."/>
            <person name="Wu G.A."/>
            <person name="Ha C.M."/>
            <person name="Edsinger-Gonzales E."/>
            <person name="Grimwood J."/>
            <person name="Schmutz J."/>
            <person name="Rabbi I.Y."/>
            <person name="Egesi C."/>
            <person name="Nauluvula P."/>
            <person name="Lebot V."/>
            <person name="Ndunguru J."/>
            <person name="Mkamilo G."/>
            <person name="Bart R.S."/>
            <person name="Setter T.L."/>
            <person name="Gleadow R.M."/>
            <person name="Kulakow P."/>
            <person name="Ferguson M.E."/>
            <person name="Rounsley S."/>
            <person name="Rokhsar D.S."/>
        </authorList>
    </citation>
    <scope>NUCLEOTIDE SEQUENCE [LARGE SCALE GENOMIC DNA]</scope>
    <source>
        <strain evidence="2">cv. AM560-2</strain>
    </source>
</reference>
<evidence type="ECO:0000313" key="2">
    <source>
        <dbReference type="Proteomes" id="UP000091857"/>
    </source>
</evidence>
<comment type="caution">
    <text evidence="1">The sequence shown here is derived from an EMBL/GenBank/DDBJ whole genome shotgun (WGS) entry which is preliminary data.</text>
</comment>
<sequence>MHFYAWKPVSSVLSSSKRMRSKTGSCKSSLFNFLSLIIVFLVVSGEENAQQLLVKERISLLSFKSSVVLDPEGALKSWNSSNIHVCNWTGVKCNNSSSQIVQLDLSGLSLRGRISPALANLSSLVILDLSANFFSGQIPAELGYLSKLRQLSLSWNLLEGKIPFELGFLHQLVYLDLGSNRLGGDIPEPIFCNGSSSLEYIDLSNNSLSGEIPLKVECALRDLRFLLLWSNKLVGHVPQALSNSSKLQWLDLESNKLSGELPCKVFNKMPQLQFLYLSYNDFVSHDGNTNLQPWLASLANSSSFQELELAGNNLVGEIPPIIGDLSTSLAQIHLDENLLYGSIPPEISKLVNLTLLNLSSNLLNGTIPPELCHLGKLERVYLSNNSLYGEIPAALGGIPHLGLLDLSKNKLSGSIPDSFANLSQLRRLLLYENQLSGTIPPSLGKCINLEILDLSHNQISGIIPSAVAGLRSLKLYLNLSSNHLEGPLPLELSKMDMVLAIDLSSNNLSGTIPTQLGSCIALESLNISGNMLEGPLPASIGQLPYLKQLDVSSNQLSGEIPKSLEESPSLKQLNFSFNKFSGNVSDKGAFFSLTIDSFLGNKGLCGTIKGMSRCRKKHAYLSFIFPVLLSLLFATPFLCMFLVFRSRFRRQLAIFNQKNLEDEDKETKELKYPRISYQQLIEATGGFSASSLIGSGQFGHVYKGVLQDNTRIAVKVLDSKAARELSGSFKRECQVLKRARHRNLIRIITICSKPDFKALVLPLMSNGSLERYLYPTNGLNHGLDLVQLVSICSDVAEGVAYLHHYSPVRVVHCDLKPCNILLDDDMTALVTDFGIARLVKGIDESSTSRNDSVSFSSTDGLLCGSLGYIAPEYGMGKQASTQGDVYSFGVLLLEIVAGKRPTDVLFHEGSTLHEWVRSHYPQKLDSIIERTILRIAPASIPAYCKKIWSVVIVELIELGLMCTQYNPSTRPIILDVAHEMARLKQFLSNPPSLLIEEEEKHHPS</sequence>
<evidence type="ECO:0000313" key="1">
    <source>
        <dbReference type="EMBL" id="KAG8639465.1"/>
    </source>
</evidence>
<name>A0ACB7GHE1_MANES</name>
<keyword evidence="2" id="KW-1185">Reference proteome</keyword>
<protein>
    <submittedName>
        <fullName evidence="1">Uncharacterized protein</fullName>
    </submittedName>
</protein>
<gene>
    <name evidence="1" type="ORF">MANES_14G142300v8</name>
</gene>
<organism evidence="1 2">
    <name type="scientific">Manihot esculenta</name>
    <name type="common">Cassava</name>
    <name type="synonym">Jatropha manihot</name>
    <dbReference type="NCBI Taxonomy" id="3983"/>
    <lineage>
        <taxon>Eukaryota</taxon>
        <taxon>Viridiplantae</taxon>
        <taxon>Streptophyta</taxon>
        <taxon>Embryophyta</taxon>
        <taxon>Tracheophyta</taxon>
        <taxon>Spermatophyta</taxon>
        <taxon>Magnoliopsida</taxon>
        <taxon>eudicotyledons</taxon>
        <taxon>Gunneridae</taxon>
        <taxon>Pentapetalae</taxon>
        <taxon>rosids</taxon>
        <taxon>fabids</taxon>
        <taxon>Malpighiales</taxon>
        <taxon>Euphorbiaceae</taxon>
        <taxon>Crotonoideae</taxon>
        <taxon>Manihoteae</taxon>
        <taxon>Manihot</taxon>
    </lineage>
</organism>
<proteinExistence type="predicted"/>